<evidence type="ECO:0000256" key="3">
    <source>
        <dbReference type="SAM" id="MobiDB-lite"/>
    </source>
</evidence>
<evidence type="ECO:0000313" key="6">
    <source>
        <dbReference type="Proteomes" id="UP001143981"/>
    </source>
</evidence>
<feature type="region of interest" description="Disordered" evidence="3">
    <location>
        <begin position="164"/>
        <end position="183"/>
    </location>
</feature>
<dbReference type="InterPro" id="IPR044867">
    <property type="entry name" value="DEUBAD_dom"/>
</dbReference>
<dbReference type="GO" id="GO:0061133">
    <property type="term" value="F:endopeptidase activator activity"/>
    <property type="evidence" value="ECO:0007669"/>
    <property type="project" value="TreeGrafter"/>
</dbReference>
<dbReference type="Gene3D" id="1.10.2020.20">
    <property type="match status" value="1"/>
</dbReference>
<keyword evidence="6" id="KW-1185">Reference proteome</keyword>
<feature type="region of interest" description="Disordered" evidence="3">
    <location>
        <begin position="1"/>
        <end position="40"/>
    </location>
</feature>
<dbReference type="GO" id="GO:0008541">
    <property type="term" value="C:proteasome regulatory particle, lid subcomplex"/>
    <property type="evidence" value="ECO:0007669"/>
    <property type="project" value="TreeGrafter"/>
</dbReference>
<dbReference type="PROSITE" id="PS51916">
    <property type="entry name" value="DEUBAD"/>
    <property type="match status" value="1"/>
</dbReference>
<comment type="caution">
    <text evidence="5">The sequence shown here is derived from an EMBL/GenBank/DDBJ whole genome shotgun (WGS) entry which is preliminary data.</text>
</comment>
<dbReference type="InterPro" id="IPR032368">
    <property type="entry name" value="RPN13_DEUBAD"/>
</dbReference>
<reference evidence="5" key="1">
    <citation type="submission" date="2022-07" db="EMBL/GenBank/DDBJ databases">
        <title>Phylogenomic reconstructions and comparative analyses of Kickxellomycotina fungi.</title>
        <authorList>
            <person name="Reynolds N.K."/>
            <person name="Stajich J.E."/>
            <person name="Barry K."/>
            <person name="Grigoriev I.V."/>
            <person name="Crous P."/>
            <person name="Smith M.E."/>
        </authorList>
    </citation>
    <scope>NUCLEOTIDE SEQUENCE</scope>
    <source>
        <strain evidence="5">BCRC 34381</strain>
    </source>
</reference>
<evidence type="ECO:0000259" key="4">
    <source>
        <dbReference type="PROSITE" id="PS51916"/>
    </source>
</evidence>
<accession>A0A9W7Y9M5</accession>
<dbReference type="PANTHER" id="PTHR12225:SF0">
    <property type="entry name" value="PROTEASOMAL UBIQUITIN RECEPTOR ADRM1"/>
    <property type="match status" value="1"/>
</dbReference>
<gene>
    <name evidence="5" type="ORF">LPJ61_005572</name>
</gene>
<dbReference type="GO" id="GO:0005634">
    <property type="term" value="C:nucleus"/>
    <property type="evidence" value="ECO:0007669"/>
    <property type="project" value="UniProtKB-SubCell"/>
</dbReference>
<dbReference type="OrthoDB" id="340431at2759"/>
<comment type="subcellular location">
    <subcellularLocation>
        <location evidence="1">Nucleus</location>
    </subcellularLocation>
</comment>
<feature type="compositionally biased region" description="Basic and acidic residues" evidence="3">
    <location>
        <begin position="164"/>
        <end position="175"/>
    </location>
</feature>
<proteinExistence type="predicted"/>
<dbReference type="InterPro" id="IPR006773">
    <property type="entry name" value="Rpn13/ADRM1"/>
</dbReference>
<keyword evidence="2" id="KW-0539">Nucleus</keyword>
<dbReference type="Proteomes" id="UP001143981">
    <property type="component" value="Unassembled WGS sequence"/>
</dbReference>
<dbReference type="PANTHER" id="PTHR12225">
    <property type="entry name" value="ADHESION REGULATING MOLECULE 1 110 KDA CELL MEMBRANE GLYCOPROTEIN"/>
    <property type="match status" value="1"/>
</dbReference>
<dbReference type="EMBL" id="JANBOI010001929">
    <property type="protein sequence ID" value="KAJ1725895.1"/>
    <property type="molecule type" value="Genomic_DNA"/>
</dbReference>
<evidence type="ECO:0000256" key="1">
    <source>
        <dbReference type="ARBA" id="ARBA00004123"/>
    </source>
</evidence>
<dbReference type="GO" id="GO:0070628">
    <property type="term" value="F:proteasome binding"/>
    <property type="evidence" value="ECO:0007669"/>
    <property type="project" value="TreeGrafter"/>
</dbReference>
<evidence type="ECO:0000313" key="5">
    <source>
        <dbReference type="EMBL" id="KAJ1725895.1"/>
    </source>
</evidence>
<dbReference type="AlphaFoldDB" id="A0A9W7Y9M5"/>
<dbReference type="GO" id="GO:0005737">
    <property type="term" value="C:cytoplasm"/>
    <property type="evidence" value="ECO:0007669"/>
    <property type="project" value="InterPro"/>
</dbReference>
<evidence type="ECO:0000256" key="2">
    <source>
        <dbReference type="ARBA" id="ARBA00023242"/>
    </source>
</evidence>
<sequence length="183" mass="19999">MSAQVGGVPGANLRRPSQQHPGRDIEPMGESPTPGGINASQLSNLRQLLSSIRVPEGYRGAQASYRDEEAINLADVLTPENLRVVLEDSQLRTSLFPTLPDDIPHDHQSLDEVIRSPQFQQALNSLSYVLESGQMAPLVTQLGLEPEAGTSVHAFLRAIENQLERENSAQGREHGDDDDTPME</sequence>
<organism evidence="5 6">
    <name type="scientific">Coemansia biformis</name>
    <dbReference type="NCBI Taxonomy" id="1286918"/>
    <lineage>
        <taxon>Eukaryota</taxon>
        <taxon>Fungi</taxon>
        <taxon>Fungi incertae sedis</taxon>
        <taxon>Zoopagomycota</taxon>
        <taxon>Kickxellomycotina</taxon>
        <taxon>Kickxellomycetes</taxon>
        <taxon>Kickxellales</taxon>
        <taxon>Kickxellaceae</taxon>
        <taxon>Coemansia</taxon>
    </lineage>
</organism>
<dbReference type="InterPro" id="IPR038108">
    <property type="entry name" value="RPN13_DEUBAD_sf"/>
</dbReference>
<dbReference type="Pfam" id="PF16550">
    <property type="entry name" value="RPN13_C"/>
    <property type="match status" value="1"/>
</dbReference>
<feature type="domain" description="DEUBAD" evidence="4">
    <location>
        <begin position="64"/>
        <end position="169"/>
    </location>
</feature>
<protein>
    <recommendedName>
        <fullName evidence="4">DEUBAD domain-containing protein</fullName>
    </recommendedName>
</protein>
<name>A0A9W7Y9M5_9FUNG</name>